<dbReference type="PROSITE" id="PS51257">
    <property type="entry name" value="PROKAR_LIPOPROTEIN"/>
    <property type="match status" value="1"/>
</dbReference>
<name>A0A7X0J0R1_9SPHI</name>
<dbReference type="AlphaFoldDB" id="A0A7X0J0R1"/>
<reference evidence="1 2" key="1">
    <citation type="submission" date="2020-08" db="EMBL/GenBank/DDBJ databases">
        <title>Genomic Encyclopedia of Type Strains, Phase IV (KMG-V): Genome sequencing to study the core and pangenomes of soil and plant-associated prokaryotes.</title>
        <authorList>
            <person name="Whitman W."/>
        </authorList>
    </citation>
    <scope>NUCLEOTIDE SEQUENCE [LARGE SCALE GENOMIC DNA]</scope>
    <source>
        <strain evidence="1 2">M2T3</strain>
    </source>
</reference>
<evidence type="ECO:0000313" key="2">
    <source>
        <dbReference type="Proteomes" id="UP000521017"/>
    </source>
</evidence>
<proteinExistence type="predicted"/>
<evidence type="ECO:0000313" key="1">
    <source>
        <dbReference type="EMBL" id="MBB6498959.1"/>
    </source>
</evidence>
<sequence length="241" mass="27759">MNSRHLVLIIFLAVIAACNEQPKQTVSTENKQTDSRKKKLQDSVAADKKLDDKFNQTLKAFDKTVDSLKLDKGIFPVYDFLSGNIGDDDYRYALFYLNFMTVAKAKDKAKITKMIHFPFQTTRQKVKYSKKYGDYEVAGAENWKGGLLNEKQFDAQYDKIFTDEILENIPETKPKEVTGMVPGNIKPTNDYYSQLQAFTDKGSNIYMVNIELPVSKRKYGYVFFAFGRVNGEYKILSYFLQ</sequence>
<organism evidence="1 2">
    <name type="scientific">Pedobacter cryoconitis</name>
    <dbReference type="NCBI Taxonomy" id="188932"/>
    <lineage>
        <taxon>Bacteria</taxon>
        <taxon>Pseudomonadati</taxon>
        <taxon>Bacteroidota</taxon>
        <taxon>Sphingobacteriia</taxon>
        <taxon>Sphingobacteriales</taxon>
        <taxon>Sphingobacteriaceae</taxon>
        <taxon>Pedobacter</taxon>
    </lineage>
</organism>
<dbReference type="RefSeq" id="WP_184623569.1">
    <property type="nucleotide sequence ID" value="NZ_JACHCC010000003.1"/>
</dbReference>
<dbReference type="EMBL" id="JACHCC010000003">
    <property type="protein sequence ID" value="MBB6498959.1"/>
    <property type="molecule type" value="Genomic_DNA"/>
</dbReference>
<gene>
    <name evidence="1" type="ORF">HDF25_001100</name>
</gene>
<evidence type="ECO:0008006" key="3">
    <source>
        <dbReference type="Google" id="ProtNLM"/>
    </source>
</evidence>
<comment type="caution">
    <text evidence="1">The sequence shown here is derived from an EMBL/GenBank/DDBJ whole genome shotgun (WGS) entry which is preliminary data.</text>
</comment>
<accession>A0A7X0J0R1</accession>
<protein>
    <recommendedName>
        <fullName evidence="3">Lipoprotein</fullName>
    </recommendedName>
</protein>
<dbReference type="Proteomes" id="UP000521017">
    <property type="component" value="Unassembled WGS sequence"/>
</dbReference>